<dbReference type="PANTHER" id="PTHR39160:SF4">
    <property type="entry name" value="RESUSCITATION-PROMOTING FACTOR RPFB"/>
    <property type="match status" value="1"/>
</dbReference>
<dbReference type="Proteomes" id="UP000005439">
    <property type="component" value="Chromosome"/>
</dbReference>
<dbReference type="GO" id="GO:0019867">
    <property type="term" value="C:outer membrane"/>
    <property type="evidence" value="ECO:0007669"/>
    <property type="project" value="InterPro"/>
</dbReference>
<feature type="domain" description="Peptidoglycan binding-like" evidence="3">
    <location>
        <begin position="43"/>
        <end position="91"/>
    </location>
</feature>
<reference evidence="5 6" key="2">
    <citation type="journal article" date="2012" name="Stand. Genomic Sci.">
        <title>Complete genome sequence of the moderately thermophilic mineral-sulfide-oxidizing firmicute Sulfobacillus acidophilus type strain (NAL(T)).</title>
        <authorList>
            <person name="Anderson I."/>
            <person name="Chertkov O."/>
            <person name="Chen A."/>
            <person name="Saunders E."/>
            <person name="Lapidus A."/>
            <person name="Nolan M."/>
            <person name="Lucas S."/>
            <person name="Hammon N."/>
            <person name="Deshpande S."/>
            <person name="Cheng J.F."/>
            <person name="Han C."/>
            <person name="Tapia R."/>
            <person name="Goodwin L.A."/>
            <person name="Pitluck S."/>
            <person name="Liolios K."/>
            <person name="Pagani I."/>
            <person name="Ivanova N."/>
            <person name="Mikhailova N."/>
            <person name="Pati A."/>
            <person name="Palaniappan K."/>
            <person name="Land M."/>
            <person name="Pan C."/>
            <person name="Rohde M."/>
            <person name="Pukall R."/>
            <person name="Goker M."/>
            <person name="Detter J.C."/>
            <person name="Woyke T."/>
            <person name="Bristow J."/>
            <person name="Eisen J.A."/>
            <person name="Markowitz V."/>
            <person name="Hugenholtz P."/>
            <person name="Kyrpides N.C."/>
            <person name="Klenk H.P."/>
            <person name="Mavromatis K."/>
        </authorList>
    </citation>
    <scope>NUCLEOTIDE SEQUENCE [LARGE SCALE GENOMIC DNA]</scope>
    <source>
        <strain evidence="6">ATCC 700253 / DSM 10332 / NAL</strain>
    </source>
</reference>
<evidence type="ECO:0000256" key="1">
    <source>
        <dbReference type="ARBA" id="ARBA00022729"/>
    </source>
</evidence>
<accession>G8TYX1</accession>
<dbReference type="InterPro" id="IPR002477">
    <property type="entry name" value="Peptidoglycan-bd-like"/>
</dbReference>
<dbReference type="EMBL" id="CP003179">
    <property type="protein sequence ID" value="AEW05150.1"/>
    <property type="molecule type" value="Genomic_DNA"/>
</dbReference>
<dbReference type="HOGENOM" id="CLU_634486_0_0_9"/>
<feature type="chain" id="PRO_5003518106" evidence="2">
    <location>
        <begin position="26"/>
        <end position="432"/>
    </location>
</feature>
<dbReference type="CDD" id="cd14667">
    <property type="entry name" value="3D_containing_proteins"/>
    <property type="match status" value="1"/>
</dbReference>
<dbReference type="Pfam" id="PF06725">
    <property type="entry name" value="3D"/>
    <property type="match status" value="1"/>
</dbReference>
<organism evidence="5 6">
    <name type="scientific">Sulfobacillus acidophilus (strain ATCC 700253 / DSM 10332 / NAL)</name>
    <dbReference type="NCBI Taxonomy" id="679936"/>
    <lineage>
        <taxon>Bacteria</taxon>
        <taxon>Bacillati</taxon>
        <taxon>Bacillota</taxon>
        <taxon>Clostridia</taxon>
        <taxon>Eubacteriales</taxon>
        <taxon>Clostridiales Family XVII. Incertae Sedis</taxon>
        <taxon>Sulfobacillus</taxon>
    </lineage>
</organism>
<dbReference type="InterPro" id="IPR036366">
    <property type="entry name" value="PGBDSf"/>
</dbReference>
<dbReference type="STRING" id="679936.Sulac_1653"/>
<dbReference type="SUPFAM" id="SSF47090">
    <property type="entry name" value="PGBD-like"/>
    <property type="match status" value="3"/>
</dbReference>
<name>G8TYX1_SULAD</name>
<dbReference type="GO" id="GO:0004553">
    <property type="term" value="F:hydrolase activity, hydrolyzing O-glycosyl compounds"/>
    <property type="evidence" value="ECO:0007669"/>
    <property type="project" value="InterPro"/>
</dbReference>
<sequence length="432" mass="44681">MKISPLWAAGTASMVLALSQAPAFAASAATLPSITLTASGTWVSVLQSDLNRLGYQAGPVTGTMNSQTVQALTAFETSHQLSSGDVSSQVWSNLVGVINPASGWPKATQSLMAQHPAMRQVLAPGATGSWVMTLQADLQDLGYSEVGPVDGIFGPKTEAALEAFQKAAGLPVTGITNPATWQDILAGFGLTPPFLGNIPVSGWPLPTVALAMVHPAMRQVLAPGATGSWVMTLQADLQALGYSEVGPVDGIFGPKTEAALEAFQRAAGLPVTGVTNPATWQDILASFHLMPAYNTGVASESVWANNASASTASSSLSAATIDGRPVLRVLHMIATAYGPSLQDNYPYGPVDAFGQPLAPGMVAVDPTVIPLKTWLYVTGYTDPDLPAGGFLGQAMDTGGAIKGMRIDIFMNANPTTVSNFGIEPVTVYVLGN</sequence>
<dbReference type="InterPro" id="IPR010611">
    <property type="entry name" value="3D_dom"/>
</dbReference>
<evidence type="ECO:0000256" key="2">
    <source>
        <dbReference type="SAM" id="SignalP"/>
    </source>
</evidence>
<dbReference type="AlphaFoldDB" id="G8TYX1"/>
<dbReference type="InterPro" id="IPR036908">
    <property type="entry name" value="RlpA-like_sf"/>
</dbReference>
<dbReference type="PANTHER" id="PTHR39160">
    <property type="entry name" value="CELL WALL-BINDING PROTEIN YOCH"/>
    <property type="match status" value="1"/>
</dbReference>
<feature type="domain" description="3D" evidence="4">
    <location>
        <begin position="362"/>
        <end position="430"/>
    </location>
</feature>
<dbReference type="InterPro" id="IPR059180">
    <property type="entry name" value="3D_YorM"/>
</dbReference>
<gene>
    <name evidence="5" type="ordered locus">Sulac_1653</name>
</gene>
<evidence type="ECO:0000313" key="5">
    <source>
        <dbReference type="EMBL" id="AEW05150.1"/>
    </source>
</evidence>
<keyword evidence="6" id="KW-1185">Reference proteome</keyword>
<reference evidence="6" key="1">
    <citation type="submission" date="2011-12" db="EMBL/GenBank/DDBJ databases">
        <title>The complete genome of chromosome of Sulfobacillus acidophilus DSM 10332.</title>
        <authorList>
            <person name="Lucas S."/>
            <person name="Han J."/>
            <person name="Lapidus A."/>
            <person name="Bruce D."/>
            <person name="Goodwin L."/>
            <person name="Pitluck S."/>
            <person name="Peters L."/>
            <person name="Kyrpides N."/>
            <person name="Mavromatis K."/>
            <person name="Ivanova N."/>
            <person name="Mikhailova N."/>
            <person name="Chertkov O."/>
            <person name="Saunders E."/>
            <person name="Detter J.C."/>
            <person name="Tapia R."/>
            <person name="Han C."/>
            <person name="Land M."/>
            <person name="Hauser L."/>
            <person name="Markowitz V."/>
            <person name="Cheng J.-F."/>
            <person name="Hugenholtz P."/>
            <person name="Woyke T."/>
            <person name="Wu D."/>
            <person name="Pukall R."/>
            <person name="Gehrich-Schroeter G."/>
            <person name="Schneider S."/>
            <person name="Klenk H.-P."/>
            <person name="Eisen J.A."/>
        </authorList>
    </citation>
    <scope>NUCLEOTIDE SEQUENCE [LARGE SCALE GENOMIC DNA]</scope>
    <source>
        <strain evidence="6">ATCC 700253 / DSM 10332 / NAL</strain>
    </source>
</reference>
<dbReference type="InterPro" id="IPR036365">
    <property type="entry name" value="PGBD-like_sf"/>
</dbReference>
<dbReference type="Gene3D" id="1.10.101.10">
    <property type="entry name" value="PGBD-like superfamily/PGBD"/>
    <property type="match status" value="3"/>
</dbReference>
<proteinExistence type="predicted"/>
<dbReference type="KEGG" id="sap:Sulac_1653"/>
<protein>
    <submittedName>
        <fullName evidence="5">3D domain-containing protein</fullName>
    </submittedName>
</protein>
<evidence type="ECO:0000259" key="3">
    <source>
        <dbReference type="Pfam" id="PF01471"/>
    </source>
</evidence>
<evidence type="ECO:0000313" key="6">
    <source>
        <dbReference type="Proteomes" id="UP000005439"/>
    </source>
</evidence>
<feature type="domain" description="Peptidoglycan binding-like" evidence="3">
    <location>
        <begin position="228"/>
        <end position="281"/>
    </location>
</feature>
<dbReference type="Pfam" id="PF01471">
    <property type="entry name" value="PG_binding_1"/>
    <property type="match status" value="3"/>
</dbReference>
<dbReference type="InterPro" id="IPR051933">
    <property type="entry name" value="Resuscitation_pf_RpfB"/>
</dbReference>
<dbReference type="SUPFAM" id="SSF50685">
    <property type="entry name" value="Barwin-like endoglucanases"/>
    <property type="match status" value="1"/>
</dbReference>
<evidence type="ECO:0000259" key="4">
    <source>
        <dbReference type="Pfam" id="PF06725"/>
    </source>
</evidence>
<feature type="domain" description="Peptidoglycan binding-like" evidence="3">
    <location>
        <begin position="129"/>
        <end position="182"/>
    </location>
</feature>
<dbReference type="GO" id="GO:0009254">
    <property type="term" value="P:peptidoglycan turnover"/>
    <property type="evidence" value="ECO:0007669"/>
    <property type="project" value="InterPro"/>
</dbReference>
<feature type="signal peptide" evidence="2">
    <location>
        <begin position="1"/>
        <end position="25"/>
    </location>
</feature>
<dbReference type="Gene3D" id="2.40.40.10">
    <property type="entry name" value="RlpA-like domain"/>
    <property type="match status" value="1"/>
</dbReference>
<dbReference type="PATRIC" id="fig|679936.5.peg.1721"/>
<keyword evidence="1 2" id="KW-0732">Signal</keyword>